<protein>
    <submittedName>
        <fullName evidence="1">Uncharacterized protein</fullName>
    </submittedName>
</protein>
<name>A0A2R6WY70_MARPO</name>
<dbReference type="EMBL" id="KZ772721">
    <property type="protein sequence ID" value="PTQ38807.1"/>
    <property type="molecule type" value="Genomic_DNA"/>
</dbReference>
<reference evidence="2" key="1">
    <citation type="journal article" date="2017" name="Cell">
        <title>Insights into land plant evolution garnered from the Marchantia polymorpha genome.</title>
        <authorList>
            <person name="Bowman J.L."/>
            <person name="Kohchi T."/>
            <person name="Yamato K.T."/>
            <person name="Jenkins J."/>
            <person name="Shu S."/>
            <person name="Ishizaki K."/>
            <person name="Yamaoka S."/>
            <person name="Nishihama R."/>
            <person name="Nakamura Y."/>
            <person name="Berger F."/>
            <person name="Adam C."/>
            <person name="Aki S.S."/>
            <person name="Althoff F."/>
            <person name="Araki T."/>
            <person name="Arteaga-Vazquez M.A."/>
            <person name="Balasubrmanian S."/>
            <person name="Barry K."/>
            <person name="Bauer D."/>
            <person name="Boehm C.R."/>
            <person name="Briginshaw L."/>
            <person name="Caballero-Perez J."/>
            <person name="Catarino B."/>
            <person name="Chen F."/>
            <person name="Chiyoda S."/>
            <person name="Chovatia M."/>
            <person name="Davies K.M."/>
            <person name="Delmans M."/>
            <person name="Demura T."/>
            <person name="Dierschke T."/>
            <person name="Dolan L."/>
            <person name="Dorantes-Acosta A.E."/>
            <person name="Eklund D.M."/>
            <person name="Florent S.N."/>
            <person name="Flores-Sandoval E."/>
            <person name="Fujiyama A."/>
            <person name="Fukuzawa H."/>
            <person name="Galik B."/>
            <person name="Grimanelli D."/>
            <person name="Grimwood J."/>
            <person name="Grossniklaus U."/>
            <person name="Hamada T."/>
            <person name="Haseloff J."/>
            <person name="Hetherington A.J."/>
            <person name="Higo A."/>
            <person name="Hirakawa Y."/>
            <person name="Hundley H.N."/>
            <person name="Ikeda Y."/>
            <person name="Inoue K."/>
            <person name="Inoue S.I."/>
            <person name="Ishida S."/>
            <person name="Jia Q."/>
            <person name="Kakita M."/>
            <person name="Kanazawa T."/>
            <person name="Kawai Y."/>
            <person name="Kawashima T."/>
            <person name="Kennedy M."/>
            <person name="Kinose K."/>
            <person name="Kinoshita T."/>
            <person name="Kohara Y."/>
            <person name="Koide E."/>
            <person name="Komatsu K."/>
            <person name="Kopischke S."/>
            <person name="Kubo M."/>
            <person name="Kyozuka J."/>
            <person name="Lagercrantz U."/>
            <person name="Lin S.S."/>
            <person name="Lindquist E."/>
            <person name="Lipzen A.M."/>
            <person name="Lu C.W."/>
            <person name="De Luna E."/>
            <person name="Martienssen R.A."/>
            <person name="Minamino N."/>
            <person name="Mizutani M."/>
            <person name="Mizutani M."/>
            <person name="Mochizuki N."/>
            <person name="Monte I."/>
            <person name="Mosher R."/>
            <person name="Nagasaki H."/>
            <person name="Nakagami H."/>
            <person name="Naramoto S."/>
            <person name="Nishitani K."/>
            <person name="Ohtani M."/>
            <person name="Okamoto T."/>
            <person name="Okumura M."/>
            <person name="Phillips J."/>
            <person name="Pollak B."/>
            <person name="Reinders A."/>
            <person name="Rovekamp M."/>
            <person name="Sano R."/>
            <person name="Sawa S."/>
            <person name="Schmid M.W."/>
            <person name="Shirakawa M."/>
            <person name="Solano R."/>
            <person name="Spunde A."/>
            <person name="Suetsugu N."/>
            <person name="Sugano S."/>
            <person name="Sugiyama A."/>
            <person name="Sun R."/>
            <person name="Suzuki Y."/>
            <person name="Takenaka M."/>
            <person name="Takezawa D."/>
            <person name="Tomogane H."/>
            <person name="Tsuzuki M."/>
            <person name="Ueda T."/>
            <person name="Umeda M."/>
            <person name="Ward J.M."/>
            <person name="Watanabe Y."/>
            <person name="Yazaki K."/>
            <person name="Yokoyama R."/>
            <person name="Yoshitake Y."/>
            <person name="Yotsui I."/>
            <person name="Zachgo S."/>
            <person name="Schmutz J."/>
        </authorList>
    </citation>
    <scope>NUCLEOTIDE SEQUENCE [LARGE SCALE GENOMIC DNA]</scope>
    <source>
        <strain evidence="2">Tak-1</strain>
    </source>
</reference>
<gene>
    <name evidence="1" type="ORF">MARPO_0049s0086</name>
</gene>
<dbReference type="Proteomes" id="UP000244005">
    <property type="component" value="Unassembled WGS sequence"/>
</dbReference>
<accession>A0A2R6WY70</accession>
<organism evidence="1 2">
    <name type="scientific">Marchantia polymorpha</name>
    <name type="common">Common liverwort</name>
    <name type="synonym">Marchantia aquatica</name>
    <dbReference type="NCBI Taxonomy" id="3197"/>
    <lineage>
        <taxon>Eukaryota</taxon>
        <taxon>Viridiplantae</taxon>
        <taxon>Streptophyta</taxon>
        <taxon>Embryophyta</taxon>
        <taxon>Marchantiophyta</taxon>
        <taxon>Marchantiopsida</taxon>
        <taxon>Marchantiidae</taxon>
        <taxon>Marchantiales</taxon>
        <taxon>Marchantiaceae</taxon>
        <taxon>Marchantia</taxon>
    </lineage>
</organism>
<keyword evidence="2" id="KW-1185">Reference proteome</keyword>
<evidence type="ECO:0000313" key="1">
    <source>
        <dbReference type="EMBL" id="PTQ38807.1"/>
    </source>
</evidence>
<dbReference type="AlphaFoldDB" id="A0A2R6WY70"/>
<dbReference type="Gramene" id="Mp3g19480.1">
    <property type="protein sequence ID" value="Mp3g19480.1.cds1"/>
    <property type="gene ID" value="Mp3g19480"/>
</dbReference>
<evidence type="ECO:0000313" key="2">
    <source>
        <dbReference type="Proteomes" id="UP000244005"/>
    </source>
</evidence>
<sequence>MRVNEHLILQLYTSAARVLGFHLAFRRCTRFCHLLWKDEDQLTITGEDTCLDTAQFLRGLRTANKHEMHVNSIVSFMANFVLTG</sequence>
<proteinExistence type="predicted"/>